<dbReference type="AlphaFoldDB" id="A0A4R8CBJ1"/>
<accession>A0A4R8CBJ1</accession>
<proteinExistence type="predicted"/>
<dbReference type="GO" id="GO:0016301">
    <property type="term" value="F:kinase activity"/>
    <property type="evidence" value="ECO:0007669"/>
    <property type="project" value="UniProtKB-KW"/>
</dbReference>
<evidence type="ECO:0000313" key="2">
    <source>
        <dbReference type="EMBL" id="TDW70933.1"/>
    </source>
</evidence>
<comment type="caution">
    <text evidence="2">The sequence shown here is derived from an EMBL/GenBank/DDBJ whole genome shotgun (WGS) entry which is preliminary data.</text>
</comment>
<organism evidence="2 3">
    <name type="scientific">Kribbella pratensis</name>
    <dbReference type="NCBI Taxonomy" id="2512112"/>
    <lineage>
        <taxon>Bacteria</taxon>
        <taxon>Bacillati</taxon>
        <taxon>Actinomycetota</taxon>
        <taxon>Actinomycetes</taxon>
        <taxon>Propionibacteriales</taxon>
        <taxon>Kribbellaceae</taxon>
        <taxon>Kribbella</taxon>
    </lineage>
</organism>
<evidence type="ECO:0000256" key="1">
    <source>
        <dbReference type="SAM" id="MobiDB-lite"/>
    </source>
</evidence>
<protein>
    <submittedName>
        <fullName evidence="2">Uridine kinase</fullName>
    </submittedName>
</protein>
<keyword evidence="3" id="KW-1185">Reference proteome</keyword>
<dbReference type="SUPFAM" id="SSF52540">
    <property type="entry name" value="P-loop containing nucleoside triphosphate hydrolases"/>
    <property type="match status" value="1"/>
</dbReference>
<gene>
    <name evidence="2" type="ORF">EV653_4999</name>
</gene>
<keyword evidence="2" id="KW-0418">Kinase</keyword>
<keyword evidence="2" id="KW-0808">Transferase</keyword>
<name>A0A4R8CBJ1_9ACTN</name>
<feature type="region of interest" description="Disordered" evidence="1">
    <location>
        <begin position="202"/>
        <end position="221"/>
    </location>
</feature>
<dbReference type="Proteomes" id="UP000295146">
    <property type="component" value="Unassembled WGS sequence"/>
</dbReference>
<evidence type="ECO:0000313" key="3">
    <source>
        <dbReference type="Proteomes" id="UP000295146"/>
    </source>
</evidence>
<reference evidence="2 3" key="1">
    <citation type="submission" date="2019-03" db="EMBL/GenBank/DDBJ databases">
        <title>Genomic Encyclopedia of Type Strains, Phase III (KMG-III): the genomes of soil and plant-associated and newly described type strains.</title>
        <authorList>
            <person name="Whitman W."/>
        </authorList>
    </citation>
    <scope>NUCLEOTIDE SEQUENCE [LARGE SCALE GENOMIC DNA]</scope>
    <source>
        <strain evidence="2 3">VKM Ac-2573</strain>
    </source>
</reference>
<sequence>MTTRQALLTRLVGSIVGISRDRPVRVAVDGPDAAGKTTLADELADALSGIRPVIRVSVDDYIRPAERRPQSPGVPAAGYFDDNFDLAALIAGCLIPLGPGGDRNYRAPDGTSGRAPYDAVLLVDGVFLLQARLRPYWDVGIYLHIGPDEMLRRGVLRDRDQYGGESAARSMFETQFVPGWRAYQAQHDPAAAATIVIDHEEPSRPVIRPSSAGDGNVGWQR</sequence>
<dbReference type="PANTHER" id="PTHR10285">
    <property type="entry name" value="URIDINE KINASE"/>
    <property type="match status" value="1"/>
</dbReference>
<dbReference type="EMBL" id="SODP01000002">
    <property type="protein sequence ID" value="TDW70933.1"/>
    <property type="molecule type" value="Genomic_DNA"/>
</dbReference>
<dbReference type="Gene3D" id="3.40.50.300">
    <property type="entry name" value="P-loop containing nucleotide triphosphate hydrolases"/>
    <property type="match status" value="1"/>
</dbReference>
<dbReference type="RefSeq" id="WP_202871809.1">
    <property type="nucleotide sequence ID" value="NZ_SODP01000002.1"/>
</dbReference>
<dbReference type="InterPro" id="IPR027417">
    <property type="entry name" value="P-loop_NTPase"/>
</dbReference>